<sequence>MNMKKFTIPCNFNGVKAPFTVYIGNPDQSHHPLYFQAEWLMKQRGGVIPQEVMDSLEKLKAIADKNGVSFEELCEYALTAALSKPSTDSPQNGDEKK</sequence>
<evidence type="ECO:0000313" key="2">
    <source>
        <dbReference type="Proteomes" id="UP000031258"/>
    </source>
</evidence>
<reference evidence="1 2" key="1">
    <citation type="submission" date="2014-11" db="EMBL/GenBank/DDBJ databases">
        <title>A Rickettsiales Symbiont of Amoebae With Ancient Features.</title>
        <authorList>
            <person name="Schulz F."/>
            <person name="Martijn J."/>
            <person name="Wascher F."/>
            <person name="Kostanjsek R."/>
            <person name="Ettema T.J."/>
            <person name="Horn M."/>
        </authorList>
    </citation>
    <scope>NUCLEOTIDE SEQUENCE [LARGE SCALE GENOMIC DNA]</scope>
    <source>
        <strain evidence="1 2">UWC36</strain>
    </source>
</reference>
<dbReference type="InterPro" id="IPR021277">
    <property type="entry name" value="DUF2610"/>
</dbReference>
<gene>
    <name evidence="1" type="ORF">NF27_BK01030</name>
</gene>
<dbReference type="AlphaFoldDB" id="A0A0C1MVE9"/>
<proteinExistence type="predicted"/>
<evidence type="ECO:0008006" key="3">
    <source>
        <dbReference type="Google" id="ProtNLM"/>
    </source>
</evidence>
<dbReference type="EMBL" id="JSWE01000036">
    <property type="protein sequence ID" value="KIE06182.1"/>
    <property type="molecule type" value="Genomic_DNA"/>
</dbReference>
<protein>
    <recommendedName>
        <fullName evidence="3">DUF2610 domain-containing protein</fullName>
    </recommendedName>
</protein>
<dbReference type="Proteomes" id="UP000031258">
    <property type="component" value="Unassembled WGS sequence"/>
</dbReference>
<dbReference type="Pfam" id="PF11020">
    <property type="entry name" value="DUF2610"/>
    <property type="match status" value="1"/>
</dbReference>
<accession>A0A0C1MVE9</accession>
<evidence type="ECO:0000313" key="1">
    <source>
        <dbReference type="EMBL" id="KIE06182.1"/>
    </source>
</evidence>
<organism evidence="1 2">
    <name type="scientific">Candidatus Jidaibacter acanthamoebae</name>
    <dbReference type="NCBI Taxonomy" id="86105"/>
    <lineage>
        <taxon>Bacteria</taxon>
        <taxon>Pseudomonadati</taxon>
        <taxon>Pseudomonadota</taxon>
        <taxon>Alphaproteobacteria</taxon>
        <taxon>Rickettsiales</taxon>
        <taxon>Candidatus Midichloriaceae</taxon>
        <taxon>Candidatus Jidaibacter</taxon>
    </lineage>
</organism>
<keyword evidence="2" id="KW-1185">Reference proteome</keyword>
<comment type="caution">
    <text evidence="1">The sequence shown here is derived from an EMBL/GenBank/DDBJ whole genome shotgun (WGS) entry which is preliminary data.</text>
</comment>
<name>A0A0C1MVE9_9RICK</name>